<gene>
    <name evidence="1" type="ORF">M2350_001256</name>
</gene>
<name>A0ABT2ELN1_9BACT</name>
<organism evidence="1 2">
    <name type="scientific">Candidatus Fervidibacter sacchari</name>
    <dbReference type="NCBI Taxonomy" id="1448929"/>
    <lineage>
        <taxon>Bacteria</taxon>
        <taxon>Candidatus Fervidibacterota</taxon>
        <taxon>Candidatus Fervidibacter</taxon>
    </lineage>
</organism>
<evidence type="ECO:0000313" key="2">
    <source>
        <dbReference type="Proteomes" id="UP001204798"/>
    </source>
</evidence>
<accession>A0ABT2ELN1</accession>
<protein>
    <submittedName>
        <fullName evidence="1">Uncharacterized protein</fullName>
    </submittedName>
</protein>
<evidence type="ECO:0000313" key="1">
    <source>
        <dbReference type="EMBL" id="MCS3918856.1"/>
    </source>
</evidence>
<dbReference type="EMBL" id="JANUCP010000002">
    <property type="protein sequence ID" value="MCS3918856.1"/>
    <property type="molecule type" value="Genomic_DNA"/>
</dbReference>
<keyword evidence="2" id="KW-1185">Reference proteome</keyword>
<dbReference type="RefSeq" id="WP_018196016.1">
    <property type="nucleotide sequence ID" value="NZ_CP130454.1"/>
</dbReference>
<comment type="caution">
    <text evidence="1">The sequence shown here is derived from an EMBL/GenBank/DDBJ whole genome shotgun (WGS) entry which is preliminary data.</text>
</comment>
<proteinExistence type="predicted"/>
<dbReference type="Proteomes" id="UP001204798">
    <property type="component" value="Unassembled WGS sequence"/>
</dbReference>
<sequence>MEQKGEPIEEILERYKGQNAFVVIEVLSVDPKTQKPLTGRVIAVTPDETEAGLAARKARSGYFLIKWVGEVEGVVIV</sequence>
<reference evidence="1 2" key="1">
    <citation type="submission" date="2022-08" db="EMBL/GenBank/DDBJ databases">
        <title>Bacterial and archaeal communities from various locations to study Microbial Dark Matter (Phase II).</title>
        <authorList>
            <person name="Stepanauskas R."/>
        </authorList>
    </citation>
    <scope>NUCLEOTIDE SEQUENCE [LARGE SCALE GENOMIC DNA]</scope>
    <source>
        <strain evidence="1 2">PD1</strain>
    </source>
</reference>